<protein>
    <submittedName>
        <fullName evidence="2">Uncharacterized protein</fullName>
    </submittedName>
</protein>
<dbReference type="Proteomes" id="UP000321773">
    <property type="component" value="Unassembled WGS sequence"/>
</dbReference>
<dbReference type="Proteomes" id="UP000199139">
    <property type="component" value="Unassembled WGS sequence"/>
</dbReference>
<organism evidence="2 3">
    <name type="scientific">Halolactibacillus miurensis</name>
    <dbReference type="NCBI Taxonomy" id="306541"/>
    <lineage>
        <taxon>Bacteria</taxon>
        <taxon>Bacillati</taxon>
        <taxon>Bacillota</taxon>
        <taxon>Bacilli</taxon>
        <taxon>Bacillales</taxon>
        <taxon>Bacillaceae</taxon>
        <taxon>Halolactibacillus</taxon>
    </lineage>
</organism>
<gene>
    <name evidence="1" type="ORF">HMI01_28710</name>
    <name evidence="2" type="ORF">SAMN05421668_1367</name>
</gene>
<evidence type="ECO:0000313" key="3">
    <source>
        <dbReference type="Proteomes" id="UP000199139"/>
    </source>
</evidence>
<evidence type="ECO:0000313" key="2">
    <source>
        <dbReference type="EMBL" id="SFT06164.1"/>
    </source>
</evidence>
<reference evidence="2 3" key="1">
    <citation type="submission" date="2016-10" db="EMBL/GenBank/DDBJ databases">
        <authorList>
            <person name="de Groot N.N."/>
        </authorList>
    </citation>
    <scope>NUCLEOTIDE SEQUENCE [LARGE SCALE GENOMIC DNA]</scope>
    <source>
        <strain evidence="2 3">DSM 17074</strain>
    </source>
</reference>
<sequence length="153" mass="17797">MIKLDVKEDQQLVLKNVLMKTHQDIAVDKTFDKFRAFVNQTDRSHIQKFGPLVAINGGTTIRDDGTLLTDFSMLVQAHDYKHYQEQFIIKDRLEFPQCVSLKFKGPAELLHYAHAKLDLYFHDNDLQTTGEVITVFIHDMRDYIEADIFKPVV</sequence>
<dbReference type="AlphaFoldDB" id="A0A1I6UXQ3"/>
<dbReference type="EMBL" id="BJWJ01000059">
    <property type="protein sequence ID" value="GEM05883.1"/>
    <property type="molecule type" value="Genomic_DNA"/>
</dbReference>
<keyword evidence="4" id="KW-1185">Reference proteome</keyword>
<evidence type="ECO:0000313" key="1">
    <source>
        <dbReference type="EMBL" id="GEM05883.1"/>
    </source>
</evidence>
<proteinExistence type="predicted"/>
<evidence type="ECO:0000313" key="4">
    <source>
        <dbReference type="Proteomes" id="UP000321773"/>
    </source>
</evidence>
<dbReference type="OrthoDB" id="1642523at2"/>
<name>A0A1I6UXQ3_9BACI</name>
<dbReference type="EMBL" id="FPAI01000036">
    <property type="protein sequence ID" value="SFT06164.1"/>
    <property type="molecule type" value="Genomic_DNA"/>
</dbReference>
<accession>A0A1I6UXQ3</accession>
<reference evidence="1 4" key="2">
    <citation type="submission" date="2019-07" db="EMBL/GenBank/DDBJ databases">
        <title>Whole genome shotgun sequence of Halolactibacillus miurensis NBRC 100873.</title>
        <authorList>
            <person name="Hosoyama A."/>
            <person name="Uohara A."/>
            <person name="Ohji S."/>
            <person name="Ichikawa N."/>
        </authorList>
    </citation>
    <scope>NUCLEOTIDE SEQUENCE [LARGE SCALE GENOMIC DNA]</scope>
    <source>
        <strain evidence="1 4">NBRC 100873</strain>
    </source>
</reference>
<dbReference type="STRING" id="306541.SAMN05421668_1367"/>
<dbReference type="RefSeq" id="WP_062323479.1">
    <property type="nucleotide sequence ID" value="NZ_BJWJ01000059.1"/>
</dbReference>